<proteinExistence type="predicted"/>
<protein>
    <submittedName>
        <fullName evidence="2">Sporulation domain protein</fullName>
    </submittedName>
</protein>
<dbReference type="SMART" id="SM00382">
    <property type="entry name" value="AAA"/>
    <property type="match status" value="1"/>
</dbReference>
<dbReference type="KEGG" id="mgm:Mmc1_0930"/>
<dbReference type="InterPro" id="IPR007730">
    <property type="entry name" value="SPOR-like_dom"/>
</dbReference>
<dbReference type="STRING" id="156889.Mmc1_0930"/>
<dbReference type="Gene3D" id="3.40.50.300">
    <property type="entry name" value="P-loop containing nucleotide triphosphate hydrolases"/>
    <property type="match status" value="1"/>
</dbReference>
<dbReference type="SUPFAM" id="SSF52540">
    <property type="entry name" value="P-loop containing nucleoside triphosphate hydrolases"/>
    <property type="match status" value="1"/>
</dbReference>
<dbReference type="HOGENOM" id="CLU_374989_0_0_5"/>
<dbReference type="SUPFAM" id="SSF47090">
    <property type="entry name" value="PGBD-like"/>
    <property type="match status" value="1"/>
</dbReference>
<dbReference type="CDD" id="cd00009">
    <property type="entry name" value="AAA"/>
    <property type="match status" value="1"/>
</dbReference>
<accession>A0L655</accession>
<dbReference type="Pfam" id="PF05036">
    <property type="entry name" value="SPOR"/>
    <property type="match status" value="1"/>
</dbReference>
<dbReference type="eggNOG" id="COG3147">
    <property type="taxonomic scope" value="Bacteria"/>
</dbReference>
<organism evidence="2 3">
    <name type="scientific">Magnetococcus marinus (strain ATCC BAA-1437 / JCM 17883 / MC-1)</name>
    <dbReference type="NCBI Taxonomy" id="156889"/>
    <lineage>
        <taxon>Bacteria</taxon>
        <taxon>Pseudomonadati</taxon>
        <taxon>Pseudomonadota</taxon>
        <taxon>Magnetococcia</taxon>
        <taxon>Magnetococcales</taxon>
        <taxon>Magnetococcaceae</taxon>
        <taxon>Magnetococcus</taxon>
    </lineage>
</organism>
<evidence type="ECO:0000259" key="1">
    <source>
        <dbReference type="PROSITE" id="PS51724"/>
    </source>
</evidence>
<dbReference type="InterPro" id="IPR027417">
    <property type="entry name" value="P-loop_NTPase"/>
</dbReference>
<reference evidence="2 3" key="2">
    <citation type="journal article" date="2012" name="Int. J. Syst. Evol. Microbiol.">
        <title>Magnetococcus marinus gen. nov., sp. nov., a marine, magnetotactic bacterium that represents a novel lineage (Magnetococcaceae fam. nov.; Magnetococcales ord. nov.) at the base of the Alphaproteobacteria.</title>
        <authorList>
            <person name="Bazylinski D.A."/>
            <person name="Williams T.J."/>
            <person name="Lefevre C.T."/>
            <person name="Berg R.J."/>
            <person name="Zhang C.L."/>
            <person name="Bowser S.S."/>
            <person name="Dean A.J."/>
            <person name="Beveridge T.J."/>
        </authorList>
    </citation>
    <scope>NUCLEOTIDE SEQUENCE [LARGE SCALE GENOMIC DNA]</scope>
    <source>
        <strain evidence="3">ATCC BAA-1437 / JCM 17883 / MC-1</strain>
    </source>
</reference>
<name>A0L655_MAGMM</name>
<dbReference type="AlphaFoldDB" id="A0L655"/>
<gene>
    <name evidence="2" type="ordered locus">Mmc1_0930</name>
</gene>
<dbReference type="InterPro" id="IPR036366">
    <property type="entry name" value="PGBDSf"/>
</dbReference>
<keyword evidence="3" id="KW-1185">Reference proteome</keyword>
<dbReference type="eggNOG" id="COG3267">
    <property type="taxonomic scope" value="Bacteria"/>
</dbReference>
<dbReference type="EMBL" id="CP000471">
    <property type="protein sequence ID" value="ABK43448.1"/>
    <property type="molecule type" value="Genomic_DNA"/>
</dbReference>
<dbReference type="OrthoDB" id="7828921at2"/>
<evidence type="ECO:0000313" key="2">
    <source>
        <dbReference type="EMBL" id="ABK43448.1"/>
    </source>
</evidence>
<dbReference type="InterPro" id="IPR002477">
    <property type="entry name" value="Peptidoglycan-bd-like"/>
</dbReference>
<dbReference type="InterPro" id="IPR036365">
    <property type="entry name" value="PGBD-like_sf"/>
</dbReference>
<dbReference type="InterPro" id="IPR036680">
    <property type="entry name" value="SPOR-like_sf"/>
</dbReference>
<dbReference type="PROSITE" id="PS51724">
    <property type="entry name" value="SPOR"/>
    <property type="match status" value="1"/>
</dbReference>
<dbReference type="InterPro" id="IPR052026">
    <property type="entry name" value="ExeA_AAA_ATPase_DNA-bind"/>
</dbReference>
<dbReference type="InterPro" id="IPR049945">
    <property type="entry name" value="AAA_22"/>
</dbReference>
<feature type="domain" description="SPOR" evidence="1">
    <location>
        <begin position="638"/>
        <end position="718"/>
    </location>
</feature>
<dbReference type="RefSeq" id="WP_011712605.1">
    <property type="nucleotide sequence ID" value="NC_008576.1"/>
</dbReference>
<dbReference type="eggNOG" id="COG3409">
    <property type="taxonomic scope" value="Bacteria"/>
</dbReference>
<dbReference type="PANTHER" id="PTHR35894:SF5">
    <property type="entry name" value="MU-LIKE PROPHAGE FLUMU DNA TRANSPOSITION PROTEIN B"/>
    <property type="match status" value="1"/>
</dbReference>
<dbReference type="Gene3D" id="1.10.101.10">
    <property type="entry name" value="PGBD-like superfamily/PGBD"/>
    <property type="match status" value="1"/>
</dbReference>
<dbReference type="Pfam" id="PF01471">
    <property type="entry name" value="PG_binding_1"/>
    <property type="match status" value="1"/>
</dbReference>
<evidence type="ECO:0000313" key="3">
    <source>
        <dbReference type="Proteomes" id="UP000002586"/>
    </source>
</evidence>
<dbReference type="SUPFAM" id="SSF110997">
    <property type="entry name" value="Sporulation related repeat"/>
    <property type="match status" value="1"/>
</dbReference>
<dbReference type="PANTHER" id="PTHR35894">
    <property type="entry name" value="GENERAL SECRETION PATHWAY PROTEIN A-RELATED"/>
    <property type="match status" value="1"/>
</dbReference>
<dbReference type="GO" id="GO:0042834">
    <property type="term" value="F:peptidoglycan binding"/>
    <property type="evidence" value="ECO:0007669"/>
    <property type="project" value="InterPro"/>
</dbReference>
<sequence>MSAPQHGLNPTPSNRAPAYGELYLEFLGLIRPPFPVVPDAENFYLPARLDVLIAEITHGILTRKGFMVITGEVGCGKTTITRRILHTLEHHPVESALIINTFYQGVELIEEICHDFGIALDEDGGLGNRLKQLNRFLIEKHKQGKICTIIFDDAQNLSHESLELVRMISNLETEHEKLVQILLVGQSELSARLDEHALRQLKSRIVILGQVTPFNADEMKQYIHFRLNRAGSGGVIGITEQAYARLFNWTGGNPRLINKLMDRTLYGLFAENTTRIEAKLVDGVAAEVGLTDQWGRPNRRSLWTGSSLIRYVLAAAGGGLLVMAGLYLAGVLGVPQAPWRGDGPVVISMGSPSMAEAPLAALPAPMPSAPMPSADNAVENAVSSPASATAPQMGAEDAPFYVAVHHFLSDKGLQRHTKSYLQALQEGWLETLAQHIHNESGYRLVRLNKVPDALRKSYLLLKYNDPVRGESFHLLWKPERWLAPDQVGPRNEASAHLQRMLAMTPFYKGLPDGMIGPESLNAIKAFQRAYDLPESGQPDAETQFMLAFYVRKQLQLSERLQQNKAHIPQASNVAVAAQLDPTMIELQPLRHQPVRHNLTRTLPLSPLQPSQPLAVVAPLDEGVIPNRTGGDNTAPAAQGDELRYAVQVATFQTQTQAVKLTEQLQQSGMPAFVQQLDAASGGVWHVVRMGPYFDGAVAVQARDQIKKRYQLSAIIVHLKRETPHAAEAQDGVGHAVATGE</sequence>
<dbReference type="GO" id="GO:0016887">
    <property type="term" value="F:ATP hydrolysis activity"/>
    <property type="evidence" value="ECO:0007669"/>
    <property type="project" value="InterPro"/>
</dbReference>
<dbReference type="InterPro" id="IPR003593">
    <property type="entry name" value="AAA+_ATPase"/>
</dbReference>
<dbReference type="Pfam" id="PF13401">
    <property type="entry name" value="AAA_22"/>
    <property type="match status" value="1"/>
</dbReference>
<dbReference type="Gene3D" id="3.30.70.1070">
    <property type="entry name" value="Sporulation related repeat"/>
    <property type="match status" value="1"/>
</dbReference>
<reference evidence="3" key="1">
    <citation type="journal article" date="2009" name="Appl. Environ. Microbiol.">
        <title>Complete genome sequence of the chemolithoautotrophic marine magnetotactic coccus strain MC-1.</title>
        <authorList>
            <person name="Schubbe S."/>
            <person name="Williams T.J."/>
            <person name="Xie G."/>
            <person name="Kiss H.E."/>
            <person name="Brettin T.S."/>
            <person name="Martinez D."/>
            <person name="Ross C.A."/>
            <person name="Schuler D."/>
            <person name="Cox B.L."/>
            <person name="Nealson K.H."/>
            <person name="Bazylinski D.A."/>
        </authorList>
    </citation>
    <scope>NUCLEOTIDE SEQUENCE [LARGE SCALE GENOMIC DNA]</scope>
    <source>
        <strain evidence="3">ATCC BAA-1437 / JCM 17883 / MC-1</strain>
    </source>
</reference>
<dbReference type="Proteomes" id="UP000002586">
    <property type="component" value="Chromosome"/>
</dbReference>